<protein>
    <recommendedName>
        <fullName evidence="1">Phosphorylated adapter RNA export protein RNA-binding domain-containing protein</fullName>
    </recommendedName>
</protein>
<keyword evidence="3" id="KW-1185">Reference proteome</keyword>
<dbReference type="AlphaFoldDB" id="A0AAW0KZE5"/>
<gene>
    <name evidence="2" type="ORF">CFP56_011708</name>
</gene>
<dbReference type="InterPro" id="IPR038092">
    <property type="entry name" value="PHAX_RNA-binding_sf"/>
</dbReference>
<evidence type="ECO:0000313" key="2">
    <source>
        <dbReference type="EMBL" id="KAK7844004.1"/>
    </source>
</evidence>
<feature type="domain" description="Phosphorylated adapter RNA export protein RNA-binding" evidence="1">
    <location>
        <begin position="23"/>
        <end position="58"/>
    </location>
</feature>
<dbReference type="Pfam" id="PF10258">
    <property type="entry name" value="PHAX_RNA-bd"/>
    <property type="match status" value="1"/>
</dbReference>
<organism evidence="2 3">
    <name type="scientific">Quercus suber</name>
    <name type="common">Cork oak</name>
    <dbReference type="NCBI Taxonomy" id="58331"/>
    <lineage>
        <taxon>Eukaryota</taxon>
        <taxon>Viridiplantae</taxon>
        <taxon>Streptophyta</taxon>
        <taxon>Embryophyta</taxon>
        <taxon>Tracheophyta</taxon>
        <taxon>Spermatophyta</taxon>
        <taxon>Magnoliopsida</taxon>
        <taxon>eudicotyledons</taxon>
        <taxon>Gunneridae</taxon>
        <taxon>Pentapetalae</taxon>
        <taxon>rosids</taxon>
        <taxon>fabids</taxon>
        <taxon>Fagales</taxon>
        <taxon>Fagaceae</taxon>
        <taxon>Quercus</taxon>
    </lineage>
</organism>
<name>A0AAW0KZE5_QUESU</name>
<dbReference type="InterPro" id="IPR019385">
    <property type="entry name" value="PHAX_RNA-binding_domain"/>
</dbReference>
<dbReference type="Proteomes" id="UP000237347">
    <property type="component" value="Unassembled WGS sequence"/>
</dbReference>
<dbReference type="EMBL" id="PKMF04000193">
    <property type="protein sequence ID" value="KAK7844004.1"/>
    <property type="molecule type" value="Genomic_DNA"/>
</dbReference>
<dbReference type="Gene3D" id="1.10.10.1440">
    <property type="entry name" value="PHAX RNA-binding domain"/>
    <property type="match status" value="1"/>
</dbReference>
<comment type="caution">
    <text evidence="2">The sequence shown here is derived from an EMBL/GenBank/DDBJ whole genome shotgun (WGS) entry which is preliminary data.</text>
</comment>
<evidence type="ECO:0000259" key="1">
    <source>
        <dbReference type="Pfam" id="PF10258"/>
    </source>
</evidence>
<sequence>MAATTAAYGDQLEYGPSFSNNTIKTTEHFSCGGQMTADGSRCQNGGGILWNIIKHENQKPTKR</sequence>
<proteinExistence type="predicted"/>
<evidence type="ECO:0000313" key="3">
    <source>
        <dbReference type="Proteomes" id="UP000237347"/>
    </source>
</evidence>
<accession>A0AAW0KZE5</accession>
<reference evidence="2 3" key="1">
    <citation type="journal article" date="2018" name="Sci. Data">
        <title>The draft genome sequence of cork oak.</title>
        <authorList>
            <person name="Ramos A.M."/>
            <person name="Usie A."/>
            <person name="Barbosa P."/>
            <person name="Barros P.M."/>
            <person name="Capote T."/>
            <person name="Chaves I."/>
            <person name="Simoes F."/>
            <person name="Abreu I."/>
            <person name="Carrasquinho I."/>
            <person name="Faro C."/>
            <person name="Guimaraes J.B."/>
            <person name="Mendonca D."/>
            <person name="Nobrega F."/>
            <person name="Rodrigues L."/>
            <person name="Saibo N.J.M."/>
            <person name="Varela M.C."/>
            <person name="Egas C."/>
            <person name="Matos J."/>
            <person name="Miguel C.M."/>
            <person name="Oliveira M.M."/>
            <person name="Ricardo C.P."/>
            <person name="Goncalves S."/>
        </authorList>
    </citation>
    <scope>NUCLEOTIDE SEQUENCE [LARGE SCALE GENOMIC DNA]</scope>
    <source>
        <strain evidence="3">cv. HL8</strain>
    </source>
</reference>